<evidence type="ECO:0000256" key="7">
    <source>
        <dbReference type="ARBA" id="ARBA00045681"/>
    </source>
</evidence>
<dbReference type="GO" id="GO:0006412">
    <property type="term" value="P:translation"/>
    <property type="evidence" value="ECO:0007669"/>
    <property type="project" value="InterPro"/>
</dbReference>
<dbReference type="AlphaFoldDB" id="A0A6H0XVS3"/>
<comment type="subcellular location">
    <subcellularLocation>
        <location evidence="1">Mitochondrion</location>
    </subcellularLocation>
</comment>
<dbReference type="GO" id="GO:0003735">
    <property type="term" value="F:structural constituent of ribosome"/>
    <property type="evidence" value="ECO:0007669"/>
    <property type="project" value="TreeGrafter"/>
</dbReference>
<sequence length="627" mass="69366">MIEPDDDAGTSVAKSKDGQWEDIEFDDEITDTEVEDPHDEGEDGVQTESTGDARLRQDMEAAMDEDYAASLVAEEEDTEAERAHPLTRLNRFGTSPLTVQPPQDTLVDLISILLSGVSPVHVSSAAHRIFGGFGLPDSTSTPGLGKTKQQKSIPLTVSQGRMSDIEADVYSAVLMTAVYSSTLSVLVETRKRLGTAWAESIVRKAEAGKLRILDAGGAGMGILAVRDLLRAEWERMHEEANTDNGTSAIATADGKVGGAGATAPIGNATVYIASDTLRHRASHILENTTFLPRMPDYIHTEQAKYAGKFDIVLAPHTIWPIREEWIRKTHVENLWSLLNADGGVLCMLEKGVARGFEAIAAARDMLLKTKIATPDTTDEKTEVDSGGEIEWEPLKFTDKEPGMIIAPCTNHEECPMYSGDKAGTILGRHDICHFTQRYIRPPFLQKILGAKDKNFEDIKFAYLSIMRGRDLRSTKDRHEVFEDLPIVAQGDAASEQAFAGFADKEASETPSLSLPRAILPPLKRRGHVILDLCTPSGNIERWTVPRSFSKQAFRDARKSAWGDLWALGAKTRVSRIVRLGKHARKEDKKKFELSRKQKKEKRRVMERKSGKQGMLLKQARYEADMAM</sequence>
<protein>
    <recommendedName>
        <fullName evidence="11">37S ribosomal protein Rsm22</fullName>
    </recommendedName>
</protein>
<dbReference type="InterPro" id="IPR015324">
    <property type="entry name" value="Ribosomal_Rsm22-like"/>
</dbReference>
<evidence type="ECO:0000256" key="8">
    <source>
        <dbReference type="SAM" id="MobiDB-lite"/>
    </source>
</evidence>
<keyword evidence="3" id="KW-0809">Transit peptide</keyword>
<keyword evidence="10" id="KW-1185">Reference proteome</keyword>
<evidence type="ECO:0000256" key="4">
    <source>
        <dbReference type="ARBA" id="ARBA00023004"/>
    </source>
</evidence>
<feature type="compositionally biased region" description="Basic residues" evidence="8">
    <location>
        <begin position="596"/>
        <end position="605"/>
    </location>
</feature>
<feature type="compositionally biased region" description="Acidic residues" evidence="8">
    <location>
        <begin position="20"/>
        <end position="45"/>
    </location>
</feature>
<dbReference type="InterPro" id="IPR052571">
    <property type="entry name" value="Mt_RNA_Methyltransferase"/>
</dbReference>
<feature type="region of interest" description="Disordered" evidence="8">
    <location>
        <begin position="587"/>
        <end position="613"/>
    </location>
</feature>
<keyword evidence="2" id="KW-0479">Metal-binding</keyword>
<evidence type="ECO:0000256" key="3">
    <source>
        <dbReference type="ARBA" id="ARBA00022946"/>
    </source>
</evidence>
<organism evidence="9 10">
    <name type="scientific">Peltaster fructicola</name>
    <dbReference type="NCBI Taxonomy" id="286661"/>
    <lineage>
        <taxon>Eukaryota</taxon>
        <taxon>Fungi</taxon>
        <taxon>Dikarya</taxon>
        <taxon>Ascomycota</taxon>
        <taxon>Pezizomycotina</taxon>
        <taxon>Dothideomycetes</taxon>
        <taxon>Dothideomycetes incertae sedis</taxon>
        <taxon>Peltaster</taxon>
    </lineage>
</organism>
<proteinExistence type="predicted"/>
<evidence type="ECO:0008006" key="11">
    <source>
        <dbReference type="Google" id="ProtNLM"/>
    </source>
</evidence>
<feature type="region of interest" description="Disordered" evidence="8">
    <location>
        <begin position="1"/>
        <end position="53"/>
    </location>
</feature>
<dbReference type="Pfam" id="PF09243">
    <property type="entry name" value="Rsm22"/>
    <property type="match status" value="1"/>
</dbReference>
<dbReference type="GO" id="GO:0008168">
    <property type="term" value="F:methyltransferase activity"/>
    <property type="evidence" value="ECO:0007669"/>
    <property type="project" value="InterPro"/>
</dbReference>
<dbReference type="EMBL" id="CP051141">
    <property type="protein sequence ID" value="QIW98823.1"/>
    <property type="molecule type" value="Genomic_DNA"/>
</dbReference>
<gene>
    <name evidence="9" type="ORF">AMS68_004341</name>
</gene>
<dbReference type="GO" id="GO:0051536">
    <property type="term" value="F:iron-sulfur cluster binding"/>
    <property type="evidence" value="ECO:0007669"/>
    <property type="project" value="UniProtKB-KW"/>
</dbReference>
<dbReference type="PANTHER" id="PTHR13184:SF5">
    <property type="entry name" value="METHYLTRANSFERASE-LIKE PROTEIN 17, MITOCHONDRIAL"/>
    <property type="match status" value="1"/>
</dbReference>
<reference evidence="9 10" key="1">
    <citation type="journal article" date="2016" name="Sci. Rep.">
        <title>Peltaster fructicola genome reveals evolution from an invasive phytopathogen to an ectophytic parasite.</title>
        <authorList>
            <person name="Xu C."/>
            <person name="Chen H."/>
            <person name="Gleason M.L."/>
            <person name="Xu J.R."/>
            <person name="Liu H."/>
            <person name="Zhang R."/>
            <person name="Sun G."/>
        </authorList>
    </citation>
    <scope>NUCLEOTIDE SEQUENCE [LARGE SCALE GENOMIC DNA]</scope>
    <source>
        <strain evidence="9 10">LNHT1506</strain>
    </source>
</reference>
<evidence type="ECO:0000313" key="9">
    <source>
        <dbReference type="EMBL" id="QIW98823.1"/>
    </source>
</evidence>
<evidence type="ECO:0000256" key="1">
    <source>
        <dbReference type="ARBA" id="ARBA00004173"/>
    </source>
</evidence>
<keyword evidence="5" id="KW-0411">Iron-sulfur</keyword>
<keyword evidence="6" id="KW-0496">Mitochondrion</keyword>
<name>A0A6H0XVS3_9PEZI</name>
<keyword evidence="4" id="KW-0408">Iron</keyword>
<dbReference type="OrthoDB" id="421327at2759"/>
<dbReference type="PANTHER" id="PTHR13184">
    <property type="entry name" value="37S RIBOSOMAL PROTEIN S22"/>
    <property type="match status" value="1"/>
</dbReference>
<comment type="function">
    <text evidence="7">Mitochondrial ribosome (mitoribosome) assembly factor. Binds at the interface of the head and body domains of the mitochondrial small ribosomal subunit (mt-SSU), occluding the mRNA channel and preventing compaction of the head domain towards the body. Probable inactive methyltransferase: retains the characteristic folding and ability to bind S-adenosyl-L-methionine, but it probably lost its methyltransferase activity.</text>
</comment>
<evidence type="ECO:0000313" key="10">
    <source>
        <dbReference type="Proteomes" id="UP000503462"/>
    </source>
</evidence>
<evidence type="ECO:0000256" key="6">
    <source>
        <dbReference type="ARBA" id="ARBA00023128"/>
    </source>
</evidence>
<dbReference type="GO" id="GO:0005763">
    <property type="term" value="C:mitochondrial small ribosomal subunit"/>
    <property type="evidence" value="ECO:0007669"/>
    <property type="project" value="TreeGrafter"/>
</dbReference>
<dbReference type="Proteomes" id="UP000503462">
    <property type="component" value="Chromosome 3"/>
</dbReference>
<accession>A0A6H0XVS3</accession>
<dbReference type="GO" id="GO:0046872">
    <property type="term" value="F:metal ion binding"/>
    <property type="evidence" value="ECO:0007669"/>
    <property type="project" value="UniProtKB-KW"/>
</dbReference>
<evidence type="ECO:0000256" key="5">
    <source>
        <dbReference type="ARBA" id="ARBA00023014"/>
    </source>
</evidence>
<evidence type="ECO:0000256" key="2">
    <source>
        <dbReference type="ARBA" id="ARBA00022723"/>
    </source>
</evidence>